<keyword evidence="1" id="KW-1133">Transmembrane helix</keyword>
<feature type="transmembrane region" description="Helical" evidence="1">
    <location>
        <begin position="172"/>
        <end position="193"/>
    </location>
</feature>
<name>A0ABY8PSY2_9BACT</name>
<dbReference type="Proteomes" id="UP001232493">
    <property type="component" value="Chromosome"/>
</dbReference>
<evidence type="ECO:0000313" key="2">
    <source>
        <dbReference type="EMBL" id="WGS65748.1"/>
    </source>
</evidence>
<feature type="transmembrane region" description="Helical" evidence="1">
    <location>
        <begin position="50"/>
        <end position="69"/>
    </location>
</feature>
<feature type="transmembrane region" description="Helical" evidence="1">
    <location>
        <begin position="23"/>
        <end position="43"/>
    </location>
</feature>
<dbReference type="RefSeq" id="WP_281000467.1">
    <property type="nucleotide sequence ID" value="NZ_CP069362.1"/>
</dbReference>
<gene>
    <name evidence="2" type="ORF">JRV97_04130</name>
</gene>
<dbReference type="EMBL" id="CP069362">
    <property type="protein sequence ID" value="WGS65748.1"/>
    <property type="molecule type" value="Genomic_DNA"/>
</dbReference>
<sequence length="242" mass="27292">MEETIASTISNIIQQNSDTIKTLYSFSDSWYIILPVSLIAVLFARKVSKVIFFILGFISSYVFIIPYLLQFEFAKELLNQVKNYQSISLFIFSIVIGILTYSLFKSSAQIAGFILGGIVGFEISGIILKFYPEIFTKLDFLKNINQSYIPWIFSIIFGLIMSIIITKSFDNVVTILTILIASTISAFFSVFALENSLSLKIGENTLLKQNINISTVELATIAAFSLIYMILGFKFNFKKSNK</sequence>
<keyword evidence="3" id="KW-1185">Reference proteome</keyword>
<keyword evidence="1" id="KW-0812">Transmembrane</keyword>
<feature type="transmembrane region" description="Helical" evidence="1">
    <location>
        <begin position="148"/>
        <end position="165"/>
    </location>
</feature>
<accession>A0ABY8PSY2</accession>
<keyword evidence="1" id="KW-0472">Membrane</keyword>
<evidence type="ECO:0008006" key="4">
    <source>
        <dbReference type="Google" id="ProtNLM"/>
    </source>
</evidence>
<evidence type="ECO:0000313" key="3">
    <source>
        <dbReference type="Proteomes" id="UP001232493"/>
    </source>
</evidence>
<feature type="transmembrane region" description="Helical" evidence="1">
    <location>
        <begin position="110"/>
        <end position="128"/>
    </location>
</feature>
<feature type="transmembrane region" description="Helical" evidence="1">
    <location>
        <begin position="84"/>
        <end position="103"/>
    </location>
</feature>
<feature type="transmembrane region" description="Helical" evidence="1">
    <location>
        <begin position="213"/>
        <end position="233"/>
    </location>
</feature>
<evidence type="ECO:0000256" key="1">
    <source>
        <dbReference type="SAM" id="Phobius"/>
    </source>
</evidence>
<organism evidence="2 3">
    <name type="scientific">Marinitoga aeolica</name>
    <dbReference type="NCBI Taxonomy" id="2809031"/>
    <lineage>
        <taxon>Bacteria</taxon>
        <taxon>Thermotogati</taxon>
        <taxon>Thermotogota</taxon>
        <taxon>Thermotogae</taxon>
        <taxon>Petrotogales</taxon>
        <taxon>Petrotogaceae</taxon>
        <taxon>Marinitoga</taxon>
    </lineage>
</organism>
<protein>
    <recommendedName>
        <fullName evidence="4">DUF4203 domain-containing protein</fullName>
    </recommendedName>
</protein>
<reference evidence="2 3" key="1">
    <citation type="submission" date="2021-02" db="EMBL/GenBank/DDBJ databases">
        <title>Characterization of Marinitoga sp. nov. str. BP5-C20A.</title>
        <authorList>
            <person name="Erauso G."/>
            <person name="Postec A."/>
        </authorList>
    </citation>
    <scope>NUCLEOTIDE SEQUENCE [LARGE SCALE GENOMIC DNA]</scope>
    <source>
        <strain evidence="2 3">BP5-C20A</strain>
    </source>
</reference>
<proteinExistence type="predicted"/>